<evidence type="ECO:0000313" key="2">
    <source>
        <dbReference type="Proteomes" id="UP000192445"/>
    </source>
</evidence>
<dbReference type="Proteomes" id="UP000192445">
    <property type="component" value="Chromosome"/>
</dbReference>
<dbReference type="AlphaFoldDB" id="A0A1V0UD59"/>
<proteinExistence type="predicted"/>
<reference evidence="1 2" key="1">
    <citation type="submission" date="2017-03" db="EMBL/GenBank/DDBJ databases">
        <title>Complete Genome Sequence of a natural compounds producer, Streptomyces violaceus S21.</title>
        <authorList>
            <person name="Zhong C."/>
            <person name="Zhao Z."/>
            <person name="Fu J."/>
            <person name="Zong G."/>
            <person name="Qin R."/>
            <person name="Cao G."/>
        </authorList>
    </citation>
    <scope>NUCLEOTIDE SEQUENCE [LARGE SCALE GENOMIC DNA]</scope>
    <source>
        <strain evidence="1 2">S21</strain>
    </source>
</reference>
<protein>
    <submittedName>
        <fullName evidence="1">Uncharacterized protein</fullName>
    </submittedName>
</protein>
<sequence length="132" mass="14879">MPFEGFDEVSNTIIEYLTAAGWDRTTRSVESEVPEFVSNNGQMRTSIFQHISDKSLTLTLIDIQSGGYLRFEVRYGDSIHSLLGILAAWHQHITPENFGIMVNEIAKEIPELLAEPQDGDVDTPWERVTPQA</sequence>
<accession>A0A1V0UD59</accession>
<dbReference type="RefSeq" id="WP_030740509.1">
    <property type="nucleotide sequence ID" value="NZ_CP020570.1"/>
</dbReference>
<dbReference type="KEGG" id="svu:B1H20_17875"/>
<organism evidence="1 2">
    <name type="scientific">Streptomyces violaceoruber</name>
    <dbReference type="NCBI Taxonomy" id="1935"/>
    <lineage>
        <taxon>Bacteria</taxon>
        <taxon>Bacillati</taxon>
        <taxon>Actinomycetota</taxon>
        <taxon>Actinomycetes</taxon>
        <taxon>Kitasatosporales</taxon>
        <taxon>Streptomycetaceae</taxon>
        <taxon>Streptomyces</taxon>
        <taxon>Streptomyces violaceoruber group</taxon>
    </lineage>
</organism>
<gene>
    <name evidence="1" type="ORF">B1H20_17875</name>
</gene>
<name>A0A1V0UD59_STRVN</name>
<evidence type="ECO:0000313" key="1">
    <source>
        <dbReference type="EMBL" id="ARF63047.1"/>
    </source>
</evidence>
<dbReference type="OrthoDB" id="9911342at2"/>
<dbReference type="EMBL" id="CP020570">
    <property type="protein sequence ID" value="ARF63047.1"/>
    <property type="molecule type" value="Genomic_DNA"/>
</dbReference>